<dbReference type="EMBL" id="BAAAMN010000049">
    <property type="protein sequence ID" value="GAA2043252.1"/>
    <property type="molecule type" value="Genomic_DNA"/>
</dbReference>
<keyword evidence="3" id="KW-1185">Reference proteome</keyword>
<comment type="caution">
    <text evidence="2">The sequence shown here is derived from an EMBL/GenBank/DDBJ whole genome shotgun (WGS) entry which is preliminary data.</text>
</comment>
<reference evidence="3" key="1">
    <citation type="journal article" date="2019" name="Int. J. Syst. Evol. Microbiol.">
        <title>The Global Catalogue of Microorganisms (GCM) 10K type strain sequencing project: providing services to taxonomists for standard genome sequencing and annotation.</title>
        <authorList>
            <consortium name="The Broad Institute Genomics Platform"/>
            <consortium name="The Broad Institute Genome Sequencing Center for Infectious Disease"/>
            <person name="Wu L."/>
            <person name="Ma J."/>
        </authorList>
    </citation>
    <scope>NUCLEOTIDE SEQUENCE [LARGE SCALE GENOMIC DNA]</scope>
    <source>
        <strain evidence="3">JCM 13595</strain>
    </source>
</reference>
<accession>A0ABP5GB75</accession>
<evidence type="ECO:0000259" key="1">
    <source>
        <dbReference type="SMART" id="SM00507"/>
    </source>
</evidence>
<dbReference type="Pfam" id="PF13391">
    <property type="entry name" value="HNH_2"/>
    <property type="match status" value="1"/>
</dbReference>
<proteinExistence type="predicted"/>
<name>A0ABP5GB75_9MICC</name>
<dbReference type="SMART" id="SM00507">
    <property type="entry name" value="HNHc"/>
    <property type="match status" value="1"/>
</dbReference>
<feature type="domain" description="HNH nuclease" evidence="1">
    <location>
        <begin position="491"/>
        <end position="543"/>
    </location>
</feature>
<dbReference type="RefSeq" id="WP_343959221.1">
    <property type="nucleotide sequence ID" value="NZ_BAAAMN010000049.1"/>
</dbReference>
<protein>
    <recommendedName>
        <fullName evidence="1">HNH nuclease domain-containing protein</fullName>
    </recommendedName>
</protein>
<dbReference type="Gene3D" id="1.10.30.50">
    <property type="match status" value="1"/>
</dbReference>
<dbReference type="InterPro" id="IPR003615">
    <property type="entry name" value="HNH_nuc"/>
</dbReference>
<evidence type="ECO:0000313" key="2">
    <source>
        <dbReference type="EMBL" id="GAA2043252.1"/>
    </source>
</evidence>
<dbReference type="CDD" id="cd00085">
    <property type="entry name" value="HNHc"/>
    <property type="match status" value="1"/>
</dbReference>
<organism evidence="2 3">
    <name type="scientific">Yaniella flava</name>
    <dbReference type="NCBI Taxonomy" id="287930"/>
    <lineage>
        <taxon>Bacteria</taxon>
        <taxon>Bacillati</taxon>
        <taxon>Actinomycetota</taxon>
        <taxon>Actinomycetes</taxon>
        <taxon>Micrococcales</taxon>
        <taxon>Micrococcaceae</taxon>
        <taxon>Yaniella</taxon>
    </lineage>
</organism>
<dbReference type="Proteomes" id="UP001501461">
    <property type="component" value="Unassembled WGS sequence"/>
</dbReference>
<sequence length="581" mass="64728">MTQTAAAPLNPLETLDLHIADGRVDWAALSHEQLHDLIRGARQRIEDIEPREPTEGLLQRSLMLEETARSFAPLQHRYTGLLKDAFDTPKLRSTVDLPKGKTPFRDATDMLAKTHGIRAYEASGRTKIAVAMTPKRASDPERDDTVAVGETKLPILGAIQAQGNIHPSKLSSALNMINAVDQEAEAAGKDQEYRDNLQRLVEKDLAGRIGATSPEEFSHYVSNKKKDILASIDPADKKFTQGQTDAMHSAWCEGTVRGNQNAYKWVIITDAEGNEAFKTIEATANNPRAKDDDEQEFDSRTRGQRSMHAFRDAIKFALANLSNSDLRGANGAHTQMVVMADYPTLMEGVRRELAELLPDIEAEQRERLLAMLAEAELAKEIGDSPEDEDVENGSLIPAPNARVTGKTARELELDGEVVTLPPPKTPDISAILHDDNLDRLQPRISQGIYTPYMPPDALLRMLCDVSVSPVTLTGRRQVLSIGRKQRKFSESIRRAILARDRGCTVPGCHWPAAWCELHHVIPWSQDGETSVENGTLMCSHHHQALHAKMLHIERVDGEIQFRLHPLLDPAQQPRKNYFWQS</sequence>
<evidence type="ECO:0000313" key="3">
    <source>
        <dbReference type="Proteomes" id="UP001501461"/>
    </source>
</evidence>
<gene>
    <name evidence="2" type="ORF">GCM10009720_25080</name>
</gene>